<evidence type="ECO:0000313" key="2">
    <source>
        <dbReference type="EMBL" id="PWB93623.1"/>
    </source>
</evidence>
<dbReference type="EMBL" id="VJMF01000005">
    <property type="protein sequence ID" value="TRL38121.1"/>
    <property type="molecule type" value="Genomic_DNA"/>
</dbReference>
<dbReference type="RefSeq" id="WP_108917546.1">
    <property type="nucleotide sequence ID" value="NZ_BGJY01000011.1"/>
</dbReference>
<dbReference type="InterPro" id="IPR015378">
    <property type="entry name" value="Transposase-like_Mu_C"/>
</dbReference>
<protein>
    <submittedName>
        <fullName evidence="3">DDE-type integrase/transposase/recombinase</fullName>
    </submittedName>
</protein>
<dbReference type="GO" id="GO:0003676">
    <property type="term" value="F:nucleic acid binding"/>
    <property type="evidence" value="ECO:0007669"/>
    <property type="project" value="InterPro"/>
</dbReference>
<evidence type="ECO:0000259" key="1">
    <source>
        <dbReference type="PROSITE" id="PS50994"/>
    </source>
</evidence>
<dbReference type="InterPro" id="IPR009004">
    <property type="entry name" value="Transposase_Mu_C"/>
</dbReference>
<dbReference type="OrthoDB" id="5287589at2"/>
<accession>A0A2U1SPU9</accession>
<dbReference type="PROSITE" id="PS50994">
    <property type="entry name" value="INTEGRASE"/>
    <property type="match status" value="1"/>
</dbReference>
<evidence type="ECO:0000313" key="3">
    <source>
        <dbReference type="EMBL" id="TRL38121.1"/>
    </source>
</evidence>
<dbReference type="Proteomes" id="UP000316781">
    <property type="component" value="Unassembled WGS sequence"/>
</dbReference>
<dbReference type="EMBL" id="PUIV01000018">
    <property type="protein sequence ID" value="PWB93623.1"/>
    <property type="molecule type" value="Genomic_DNA"/>
</dbReference>
<dbReference type="Proteomes" id="UP000245137">
    <property type="component" value="Unassembled WGS sequence"/>
</dbReference>
<feature type="domain" description="Integrase catalytic" evidence="1">
    <location>
        <begin position="6"/>
        <end position="139"/>
    </location>
</feature>
<dbReference type="Gene3D" id="3.30.420.10">
    <property type="entry name" value="Ribonuclease H-like superfamily/Ribonuclease H"/>
    <property type="match status" value="1"/>
</dbReference>
<dbReference type="AlphaFoldDB" id="A0A2U1SPU9"/>
<reference evidence="2 4" key="1">
    <citation type="journal article" date="2018" name="Appl. Microbiol. Biotechnol.">
        <title>Co-cultivation of the strictly anaerobic methanogen Methanosarcina barkeri with aerobic methanotrophs in an oxygen-limited membrane bioreactor.</title>
        <authorList>
            <person name="In 't Zandt M.H."/>
            <person name="van den Bosch T.J.M."/>
            <person name="Rijkers R."/>
            <person name="van Kessel M.A.H.J."/>
            <person name="Jetten M.S.M."/>
            <person name="Welte C.U."/>
        </authorList>
    </citation>
    <scope>NUCLEOTIDE SEQUENCE [LARGE SCALE GENOMIC DNA]</scope>
    <source>
        <strain evidence="2 4">DSM 17706</strain>
    </source>
</reference>
<keyword evidence="4" id="KW-1185">Reference proteome</keyword>
<dbReference type="Pfam" id="PF09299">
    <property type="entry name" value="Mu-transpos_C"/>
    <property type="match status" value="1"/>
</dbReference>
<dbReference type="SUPFAM" id="SSF50610">
    <property type="entry name" value="mu transposase, C-terminal domain"/>
    <property type="match status" value="1"/>
</dbReference>
<gene>
    <name evidence="2" type="ORF">C5689_12205</name>
    <name evidence="3" type="ORF">FM996_01075</name>
</gene>
<organism evidence="2 4">
    <name type="scientific">Methylosinus sporium</name>
    <dbReference type="NCBI Taxonomy" id="428"/>
    <lineage>
        <taxon>Bacteria</taxon>
        <taxon>Pseudomonadati</taxon>
        <taxon>Pseudomonadota</taxon>
        <taxon>Alphaproteobacteria</taxon>
        <taxon>Hyphomicrobiales</taxon>
        <taxon>Methylocystaceae</taxon>
        <taxon>Methylosinus</taxon>
    </lineage>
</organism>
<evidence type="ECO:0000313" key="5">
    <source>
        <dbReference type="Proteomes" id="UP000316781"/>
    </source>
</evidence>
<name>A0A2U1SPU9_METSR</name>
<dbReference type="SUPFAM" id="SSF53098">
    <property type="entry name" value="Ribonuclease H-like"/>
    <property type="match status" value="1"/>
</dbReference>
<dbReference type="InterPro" id="IPR001584">
    <property type="entry name" value="Integrase_cat-core"/>
</dbReference>
<evidence type="ECO:0000313" key="4">
    <source>
        <dbReference type="Proteomes" id="UP000245137"/>
    </source>
</evidence>
<comment type="caution">
    <text evidence="2">The sequence shown here is derived from an EMBL/GenBank/DDBJ whole genome shotgun (WGS) entry which is preliminary data.</text>
</comment>
<proteinExistence type="predicted"/>
<dbReference type="GO" id="GO:0015074">
    <property type="term" value="P:DNA integration"/>
    <property type="evidence" value="ECO:0007669"/>
    <property type="project" value="InterPro"/>
</dbReference>
<reference evidence="2" key="2">
    <citation type="submission" date="2018-02" db="EMBL/GenBank/DDBJ databases">
        <authorList>
            <person name="Cohen D.B."/>
            <person name="Kent A.D."/>
        </authorList>
    </citation>
    <scope>NUCLEOTIDE SEQUENCE</scope>
    <source>
        <strain evidence="2">DSM 17706</strain>
    </source>
</reference>
<dbReference type="InterPro" id="IPR036397">
    <property type="entry name" value="RNaseH_sf"/>
</dbReference>
<dbReference type="InterPro" id="IPR012337">
    <property type="entry name" value="RNaseH-like_sf"/>
</dbReference>
<reference evidence="3 5" key="3">
    <citation type="submission" date="2019-07" db="EMBL/GenBank/DDBJ databases">
        <title>Ln-dependent methylotrophs.</title>
        <authorList>
            <person name="Tani A."/>
        </authorList>
    </citation>
    <scope>NUCLEOTIDE SEQUENCE [LARGE SCALE GENOMIC DNA]</scope>
    <source>
        <strain evidence="3 5">SM89A</strain>
    </source>
</reference>
<sequence>MRKRSEATRPLEAVQIDHAKVDVMIVDEDAGRDIGRPWITLGVDAFTRMATGFSLSLAPPTRLSASFCILHSVCEKTRWLEERGIGFEWPVAGLPETIHVDSNSFFGRRAFVRACRETGIETIWSEPAGARYGAHIEELVGNRLGCIPLVTNVGPMERGERDLYVGPHAQRLTLSELESWLAAEIAGVYHCRKHRDLCRAPLTLWRKHMRSDLLRMPLDCVNFRLSLLPDEEGALAEDGLHLFGRLYWSRALADDFAAGRRRIEARYDPRDLSRIFLRRPSGRFVKAREMRRFEPLREDESDLGALAVAATSDRRAVTTRRESTIAPPFVSPLCEDAPSSDLDLCEDSAGRSFVTSEAATLCVRKCAEACPFTFADR</sequence>